<accession>A0ABQ7HVS7</accession>
<organism evidence="4 5">
    <name type="scientific">Astathelohania contejeani</name>
    <dbReference type="NCBI Taxonomy" id="164912"/>
    <lineage>
        <taxon>Eukaryota</taxon>
        <taxon>Fungi</taxon>
        <taxon>Fungi incertae sedis</taxon>
        <taxon>Microsporidia</taxon>
        <taxon>Astathelohaniidae</taxon>
        <taxon>Astathelohania</taxon>
    </lineage>
</organism>
<comment type="caution">
    <text evidence="4">The sequence shown here is derived from an EMBL/GenBank/DDBJ whole genome shotgun (WGS) entry which is preliminary data.</text>
</comment>
<reference evidence="4 5" key="1">
    <citation type="submission" date="2019-01" db="EMBL/GenBank/DDBJ databases">
        <title>Genomes sequencing and comparative genomics of infectious freshwater microsporidia, Cucumispora dikerogammari and Thelohania contejeani.</title>
        <authorList>
            <person name="Cormier A."/>
            <person name="Giraud I."/>
            <person name="Wattier R."/>
            <person name="Teixeira M."/>
            <person name="Grandjean F."/>
            <person name="Rigaud T."/>
            <person name="Cordaux R."/>
        </authorList>
    </citation>
    <scope>NUCLEOTIDE SEQUENCE [LARGE SCALE GENOMIC DNA]</scope>
    <source>
        <strain evidence="4">T1</strain>
        <tissue evidence="4">Spores</tissue>
    </source>
</reference>
<dbReference type="EMBL" id="SBIQ01000345">
    <property type="protein sequence ID" value="KAF7679669.1"/>
    <property type="molecule type" value="Genomic_DNA"/>
</dbReference>
<proteinExistence type="predicted"/>
<dbReference type="InterPro" id="IPR001296">
    <property type="entry name" value="Glyco_trans_1"/>
</dbReference>
<dbReference type="GO" id="GO:0016757">
    <property type="term" value="F:glycosyltransferase activity"/>
    <property type="evidence" value="ECO:0007669"/>
    <property type="project" value="UniProtKB-KW"/>
</dbReference>
<evidence type="ECO:0000313" key="5">
    <source>
        <dbReference type="Proteomes" id="UP001516464"/>
    </source>
</evidence>
<feature type="domain" description="Glycosyltransferase subfamily 4-like N-terminal" evidence="3">
    <location>
        <begin position="14"/>
        <end position="178"/>
    </location>
</feature>
<dbReference type="Pfam" id="PF13439">
    <property type="entry name" value="Glyco_transf_4"/>
    <property type="match status" value="1"/>
</dbReference>
<gene>
    <name evidence="4" type="primary">PIGA</name>
    <name evidence="4" type="ORF">TCON_2532</name>
</gene>
<dbReference type="Gene3D" id="3.40.50.2000">
    <property type="entry name" value="Glycogen Phosphorylase B"/>
    <property type="match status" value="2"/>
</dbReference>
<evidence type="ECO:0000256" key="1">
    <source>
        <dbReference type="ARBA" id="ARBA00022676"/>
    </source>
</evidence>
<evidence type="ECO:0000259" key="2">
    <source>
        <dbReference type="Pfam" id="PF00534"/>
    </source>
</evidence>
<dbReference type="Proteomes" id="UP001516464">
    <property type="component" value="Unassembled WGS sequence"/>
</dbReference>
<evidence type="ECO:0000259" key="3">
    <source>
        <dbReference type="Pfam" id="PF13439"/>
    </source>
</evidence>
<dbReference type="Pfam" id="PF00534">
    <property type="entry name" value="Glycos_transf_1"/>
    <property type="match status" value="1"/>
</dbReference>
<evidence type="ECO:0000313" key="4">
    <source>
        <dbReference type="EMBL" id="KAF7679669.1"/>
    </source>
</evidence>
<sequence length="409" mass="46381">MNIAMVTDFFYPNIGGIETHIQAMAKYLQKKGHRVIVITHIYDDIEGVHYINGIKTYYIHIPIIAQNTSFPSVLGSTFELRRIFLNEKIDLVHGHQSMSNLAMEGIFHAQTLGLRTVFTEHSLFECGTVENLVVNMLARWVLLDVDRVICVSYTTKENLMYRTHLPSKLIHVIPNAVEKNKFACNKKKTNGNITIIVASRLVYRKGIDILVEALPRICMLDKRIKMIIGGDGPKRDEIEQVIDEYNLSNRVITIGEVPHNEMPEFLSQGDIFLNTSLTESFGISIIEAALCGLMVVSTNVGGVHEVLPDELITLTLPTADGIINGIKYAINKINGNKLETNKQISEIYTWDYVTELTENVYLSIEKRKKKRMIERLNKYKGVGGFLFSILILFDQVVYSICDYFKFIGA</sequence>
<keyword evidence="5" id="KW-1185">Reference proteome</keyword>
<dbReference type="PANTHER" id="PTHR45871">
    <property type="entry name" value="N-ACETYLGLUCOSAMINYL-PHOSPHATIDYLINOSITOL BIOSYNTHETIC PROTEIN"/>
    <property type="match status" value="1"/>
</dbReference>
<keyword evidence="1 4" id="KW-0328">Glycosyltransferase</keyword>
<protein>
    <submittedName>
        <fullName evidence="4">Phosphatidylinositol N-acetylglucosaminyltransferase subunit A</fullName>
    </submittedName>
</protein>
<keyword evidence="1 4" id="KW-0808">Transferase</keyword>
<feature type="domain" description="Glycosyl transferase family 1" evidence="2">
    <location>
        <begin position="187"/>
        <end position="311"/>
    </location>
</feature>
<dbReference type="SUPFAM" id="SSF53756">
    <property type="entry name" value="UDP-Glycosyltransferase/glycogen phosphorylase"/>
    <property type="match status" value="1"/>
</dbReference>
<dbReference type="InterPro" id="IPR028098">
    <property type="entry name" value="Glyco_trans_4-like_N"/>
</dbReference>
<dbReference type="PANTHER" id="PTHR45871:SF1">
    <property type="entry name" value="PHOSPHATIDYLINOSITOL N-ACETYLGLUCOSAMINYLTRANSFERASE SUBUNIT A"/>
    <property type="match status" value="1"/>
</dbReference>
<name>A0ABQ7HVS7_9MICR</name>